<sequence length="151" mass="17194">MATYLYKPLDPSTETHLLTTELGEWGEDIVCRLTHISISEPPEYRALSYVWGNSVIGPPNNIDHELDGEFFVLNYLMEHPRDPISNVEKVRVRDAIDHSIIKTRTMVPEVRDFRERSLLTALRLQLEASFSAPFDACAITSGCTMTRARIT</sequence>
<organism evidence="1 2">
    <name type="scientific">Coniosporium apollinis</name>
    <dbReference type="NCBI Taxonomy" id="61459"/>
    <lineage>
        <taxon>Eukaryota</taxon>
        <taxon>Fungi</taxon>
        <taxon>Dikarya</taxon>
        <taxon>Ascomycota</taxon>
        <taxon>Pezizomycotina</taxon>
        <taxon>Dothideomycetes</taxon>
        <taxon>Dothideomycetes incertae sedis</taxon>
        <taxon>Coniosporium</taxon>
    </lineage>
</organism>
<evidence type="ECO:0000313" key="2">
    <source>
        <dbReference type="Proteomes" id="UP001172684"/>
    </source>
</evidence>
<protein>
    <recommendedName>
        <fullName evidence="3">Heterokaryon incompatibility domain-containing protein</fullName>
    </recommendedName>
</protein>
<name>A0ABQ9NUU5_9PEZI</name>
<proteinExistence type="predicted"/>
<evidence type="ECO:0000313" key="1">
    <source>
        <dbReference type="EMBL" id="KAJ9665411.1"/>
    </source>
</evidence>
<dbReference type="EMBL" id="JAPDRL010000029">
    <property type="protein sequence ID" value="KAJ9665411.1"/>
    <property type="molecule type" value="Genomic_DNA"/>
</dbReference>
<gene>
    <name evidence="1" type="ORF">H2201_004489</name>
</gene>
<accession>A0ABQ9NUU5</accession>
<evidence type="ECO:0008006" key="3">
    <source>
        <dbReference type="Google" id="ProtNLM"/>
    </source>
</evidence>
<keyword evidence="2" id="KW-1185">Reference proteome</keyword>
<dbReference type="Proteomes" id="UP001172684">
    <property type="component" value="Unassembled WGS sequence"/>
</dbReference>
<comment type="caution">
    <text evidence="1">The sequence shown here is derived from an EMBL/GenBank/DDBJ whole genome shotgun (WGS) entry which is preliminary data.</text>
</comment>
<reference evidence="1" key="1">
    <citation type="submission" date="2022-10" db="EMBL/GenBank/DDBJ databases">
        <title>Culturing micro-colonial fungi from biological soil crusts in the Mojave desert and describing Neophaeococcomyces mojavensis, and introducing the new genera and species Taxawa tesnikishii.</title>
        <authorList>
            <person name="Kurbessoian T."/>
            <person name="Stajich J.E."/>
        </authorList>
    </citation>
    <scope>NUCLEOTIDE SEQUENCE</scope>
    <source>
        <strain evidence="1">TK_1</strain>
    </source>
</reference>